<comment type="caution">
    <text evidence="2">The sequence shown here is derived from an EMBL/GenBank/DDBJ whole genome shotgun (WGS) entry which is preliminary data.</text>
</comment>
<reference evidence="2 3" key="1">
    <citation type="journal article" date="2019" name="Sci. Rep.">
        <title>Extended insight into the Mycobacterium chelonae-abscessus complex through whole genome sequencing of Mycobacterium salmoniphilum outbreak and Mycobacterium salmoniphilum-like strains.</title>
        <authorList>
            <person name="Behra P.R.K."/>
            <person name="Das S."/>
            <person name="Pettersson B.M.F."/>
            <person name="Shirreff L."/>
            <person name="DuCote T."/>
            <person name="Jacobsson K.G."/>
            <person name="Ennis D.G."/>
            <person name="Kirsebom L.A."/>
        </authorList>
    </citation>
    <scope>NUCLEOTIDE SEQUENCE [LARGE SCALE GENOMIC DNA]</scope>
    <source>
        <strain evidence="2 3">DE 4585</strain>
    </source>
</reference>
<dbReference type="EMBL" id="PECH01000001">
    <property type="protein sequence ID" value="TDZ87178.1"/>
    <property type="molecule type" value="Genomic_DNA"/>
</dbReference>
<evidence type="ECO:0000313" key="3">
    <source>
        <dbReference type="Proteomes" id="UP000295117"/>
    </source>
</evidence>
<dbReference type="Proteomes" id="UP000295117">
    <property type="component" value="Unassembled WGS sequence"/>
</dbReference>
<gene>
    <name evidence="2" type="ORF">DE4585_00166</name>
</gene>
<dbReference type="AlphaFoldDB" id="A0A4V3HYT6"/>
<feature type="region of interest" description="Disordered" evidence="1">
    <location>
        <begin position="102"/>
        <end position="124"/>
    </location>
</feature>
<feature type="region of interest" description="Disordered" evidence="1">
    <location>
        <begin position="14"/>
        <end position="34"/>
    </location>
</feature>
<sequence length="245" mass="27585">MRIRPSRLVELCKPPKRRLRPPPTGWRSGPAGSQSWTENREWLGHLRRGRRRLHSLHHHRHPEPGLCDLPRWHLDLLTCPAGEGSEYQNWGPNGELMNTIADTSPTQEGSPGRRKCVDPTRRPPRITSKRRYRQRLQCSGSTFASKDCARRLMTPSTRTISRQRVGATVIPFASRRVYAAEFVRAAAITRSSSAGSTNVRRPNFTTVTVRAAASGTGHSRLTRNCSAASSSVYRRTCSALFSFME</sequence>
<organism evidence="2 3">
    <name type="scientific">Mycobacteroides salmoniphilum</name>
    <dbReference type="NCBI Taxonomy" id="404941"/>
    <lineage>
        <taxon>Bacteria</taxon>
        <taxon>Bacillati</taxon>
        <taxon>Actinomycetota</taxon>
        <taxon>Actinomycetes</taxon>
        <taxon>Mycobacteriales</taxon>
        <taxon>Mycobacteriaceae</taxon>
        <taxon>Mycobacteroides</taxon>
    </lineage>
</organism>
<evidence type="ECO:0000313" key="2">
    <source>
        <dbReference type="EMBL" id="TDZ87178.1"/>
    </source>
</evidence>
<proteinExistence type="predicted"/>
<protein>
    <submittedName>
        <fullName evidence="2">Uncharacterized protein</fullName>
    </submittedName>
</protein>
<evidence type="ECO:0000256" key="1">
    <source>
        <dbReference type="SAM" id="MobiDB-lite"/>
    </source>
</evidence>
<accession>A0A4V3HYT6</accession>
<name>A0A4V3HYT6_9MYCO</name>